<keyword evidence="4" id="KW-1133">Transmembrane helix</keyword>
<feature type="domain" description="Ig-like" evidence="5">
    <location>
        <begin position="221"/>
        <end position="313"/>
    </location>
</feature>
<keyword evidence="2" id="KW-1015">Disulfide bond</keyword>
<dbReference type="Ensembl" id="ENSONIT00000066203.1">
    <property type="protein sequence ID" value="ENSONIP00000034171.1"/>
    <property type="gene ID" value="ENSONIG00000037795.1"/>
</dbReference>
<dbReference type="InterPro" id="IPR013783">
    <property type="entry name" value="Ig-like_fold"/>
</dbReference>
<reference evidence="6" key="2">
    <citation type="submission" date="2025-08" db="UniProtKB">
        <authorList>
            <consortium name="Ensembl"/>
        </authorList>
    </citation>
    <scope>IDENTIFICATION</scope>
</reference>
<dbReference type="Proteomes" id="UP000005207">
    <property type="component" value="Linkage group LG4"/>
</dbReference>
<keyword evidence="1" id="KW-0732">Signal</keyword>
<evidence type="ECO:0000256" key="2">
    <source>
        <dbReference type="ARBA" id="ARBA00023157"/>
    </source>
</evidence>
<dbReference type="GO" id="GO:0002764">
    <property type="term" value="P:immune response-regulating signaling pathway"/>
    <property type="evidence" value="ECO:0007669"/>
    <property type="project" value="TreeGrafter"/>
</dbReference>
<dbReference type="GeneTree" id="ENSGT01030000234785"/>
<accession>A0A669BF85</accession>
<reference evidence="6" key="3">
    <citation type="submission" date="2025-09" db="UniProtKB">
        <authorList>
            <consortium name="Ensembl"/>
        </authorList>
    </citation>
    <scope>IDENTIFICATION</scope>
</reference>
<dbReference type="PANTHER" id="PTHR11738:SF186">
    <property type="entry name" value="OSTEOCLAST-ASSOCIATED IMMUNOGLOBULIN-LIKE RECEPTOR"/>
    <property type="match status" value="1"/>
</dbReference>
<dbReference type="Pfam" id="PF00047">
    <property type="entry name" value="ig"/>
    <property type="match status" value="4"/>
</dbReference>
<dbReference type="AlphaFoldDB" id="A0A669BF85"/>
<dbReference type="PROSITE" id="PS50835">
    <property type="entry name" value="IG_LIKE"/>
    <property type="match status" value="4"/>
</dbReference>
<dbReference type="InterPro" id="IPR003598">
    <property type="entry name" value="Ig_sub2"/>
</dbReference>
<dbReference type="FunFam" id="2.60.40.10:FF:000049">
    <property type="entry name" value="Leukocyte immunoglobulin-like receptor subfamily B member 1"/>
    <property type="match status" value="2"/>
</dbReference>
<evidence type="ECO:0000313" key="6">
    <source>
        <dbReference type="Ensembl" id="ENSONIP00000034171.1"/>
    </source>
</evidence>
<feature type="domain" description="Ig-like" evidence="5">
    <location>
        <begin position="321"/>
        <end position="401"/>
    </location>
</feature>
<dbReference type="InterPro" id="IPR003599">
    <property type="entry name" value="Ig_sub"/>
</dbReference>
<dbReference type="PANTHER" id="PTHR11738">
    <property type="entry name" value="MHC CLASS I NK CELL RECEPTOR"/>
    <property type="match status" value="1"/>
</dbReference>
<feature type="transmembrane region" description="Helical" evidence="4">
    <location>
        <begin position="408"/>
        <end position="439"/>
    </location>
</feature>
<dbReference type="SUPFAM" id="SSF48726">
    <property type="entry name" value="Immunoglobulin"/>
    <property type="match status" value="4"/>
</dbReference>
<dbReference type="InterPro" id="IPR007110">
    <property type="entry name" value="Ig-like_dom"/>
</dbReference>
<evidence type="ECO:0000256" key="1">
    <source>
        <dbReference type="ARBA" id="ARBA00022729"/>
    </source>
</evidence>
<evidence type="ECO:0000256" key="3">
    <source>
        <dbReference type="ARBA" id="ARBA00023319"/>
    </source>
</evidence>
<keyword evidence="4" id="KW-0812">Transmembrane</keyword>
<dbReference type="OMA" id="YTCLYES"/>
<keyword evidence="3" id="KW-0393">Immunoglobulin domain</keyword>
<feature type="domain" description="Ig-like" evidence="5">
    <location>
        <begin position="125"/>
        <end position="215"/>
    </location>
</feature>
<feature type="domain" description="Ig-like" evidence="5">
    <location>
        <begin position="27"/>
        <end position="117"/>
    </location>
</feature>
<proteinExistence type="predicted"/>
<dbReference type="InterPro" id="IPR036179">
    <property type="entry name" value="Ig-like_dom_sf"/>
</dbReference>
<dbReference type="Gene3D" id="2.60.40.10">
    <property type="entry name" value="Immunoglobulins"/>
    <property type="match status" value="4"/>
</dbReference>
<dbReference type="SMART" id="SM00409">
    <property type="entry name" value="IG"/>
    <property type="match status" value="4"/>
</dbReference>
<reference evidence="7" key="1">
    <citation type="submission" date="2012-01" db="EMBL/GenBank/DDBJ databases">
        <title>The Genome Sequence of Oreochromis niloticus (Nile Tilapia).</title>
        <authorList>
            <consortium name="Broad Institute Genome Assembly Team"/>
            <consortium name="Broad Institute Sequencing Platform"/>
            <person name="Di Palma F."/>
            <person name="Johnson J."/>
            <person name="Lander E.S."/>
            <person name="Lindblad-Toh K."/>
        </authorList>
    </citation>
    <scope>NUCLEOTIDE SEQUENCE [LARGE SCALE GENOMIC DNA]</scope>
</reference>
<dbReference type="InterPro" id="IPR050412">
    <property type="entry name" value="Ig-like_Receptors_ImmuneReg"/>
</dbReference>
<protein>
    <recommendedName>
        <fullName evidence="5">Ig-like domain-containing protein</fullName>
    </recommendedName>
</protein>
<organism evidence="6 7">
    <name type="scientific">Oreochromis niloticus</name>
    <name type="common">Nile tilapia</name>
    <name type="synonym">Tilapia nilotica</name>
    <dbReference type="NCBI Taxonomy" id="8128"/>
    <lineage>
        <taxon>Eukaryota</taxon>
        <taxon>Metazoa</taxon>
        <taxon>Chordata</taxon>
        <taxon>Craniata</taxon>
        <taxon>Vertebrata</taxon>
        <taxon>Euteleostomi</taxon>
        <taxon>Actinopterygii</taxon>
        <taxon>Neopterygii</taxon>
        <taxon>Teleostei</taxon>
        <taxon>Neoteleostei</taxon>
        <taxon>Acanthomorphata</taxon>
        <taxon>Ovalentaria</taxon>
        <taxon>Cichlomorphae</taxon>
        <taxon>Cichliformes</taxon>
        <taxon>Cichlidae</taxon>
        <taxon>African cichlids</taxon>
        <taxon>Pseudocrenilabrinae</taxon>
        <taxon>Oreochromini</taxon>
        <taxon>Oreochromis</taxon>
    </lineage>
</organism>
<evidence type="ECO:0000259" key="5">
    <source>
        <dbReference type="PROSITE" id="PS50835"/>
    </source>
</evidence>
<dbReference type="InterPro" id="IPR013151">
    <property type="entry name" value="Immunoglobulin_dom"/>
</dbReference>
<dbReference type="SMART" id="SM00408">
    <property type="entry name" value="IGc2"/>
    <property type="match status" value="4"/>
</dbReference>
<sequence>MEMKELGRYCFSHRPLFGYFSVILPKPSISMIPVGNVTWGQTVSITCSISTQHLGGTFTLQQSSGSFRKSQTSSTNSVTFNIPQVNFNNEGSYQCQYQTRISGREFSSPQSDSIRLSVTVILPKPSISTTPVGQLTWGQDVSITCSISTQHLGGTFTLQQSSGSFRKSQISSATSVTFNITEVNFNNEGLYQCQYQTRISSQDFRSPQSDSVGVSVTVILPNPTISTNTGGAVTWGQDVSITCSISTQHLGGTFTLQQSSGSFRKSQTSSTNSAVFRIPEVNFSNEGLYQCQYHTRVSGRDFSSPQSSSVRISVTLILPKPSVFVIPVGKVTWGHHVSITCSISTQHLGGTFTLQQTSGSFRKSQTSSTNSASFNITQVTFSNEGSYQCQYQTRVSSRDFSSPESDPVGLSVAVGMTMLVSVSATLLLLLLVLPVVFLVCRRRRQVEKSEDLVHFQIISNNYTTDGEEEPHYISFKQNNTTKKVDQEQCMERVVCEEDHDHE</sequence>
<keyword evidence="7" id="KW-1185">Reference proteome</keyword>
<dbReference type="GO" id="GO:0007166">
    <property type="term" value="P:cell surface receptor signaling pathway"/>
    <property type="evidence" value="ECO:0007669"/>
    <property type="project" value="UniProtKB-ARBA"/>
</dbReference>
<evidence type="ECO:0000313" key="7">
    <source>
        <dbReference type="Proteomes" id="UP000005207"/>
    </source>
</evidence>
<evidence type="ECO:0000256" key="4">
    <source>
        <dbReference type="SAM" id="Phobius"/>
    </source>
</evidence>
<keyword evidence="4" id="KW-0472">Membrane</keyword>
<name>A0A669BF85_ORENI</name>